<accession>A0ACC6K3V8</accession>
<name>A0ACC6K3V8_9PSED</name>
<dbReference type="Proteomes" id="UP001259587">
    <property type="component" value="Unassembled WGS sequence"/>
</dbReference>
<evidence type="ECO:0000313" key="1">
    <source>
        <dbReference type="EMBL" id="MDR6713077.1"/>
    </source>
</evidence>
<sequence length="2009" mass="203902">MAKFIGVVSKVVGEVFAVGGDGARRLVVEGDRLFAGEQLQTGSAGAVAVLLNNGAELTLGRDSSLQMSADLLANRAPHVHSADAPPSDAQLADVARLQQAIAAGADPSQQGEAPAAGPNGSAAPGALGGGHSFVMLEEVAARVDPQIGFPTAGFNGIPELANRYVGDLDIDNNNDNGDVPRAPVDRIDNPVSLQGLDLSPSELALDEANLALGSNSNPAALTQQGSFTVVAADGVFNLSIGGINVVTAGIVTGVGQSVSTPLGNTLTITGYNPSTGVVSYSYTLTGAEQHASGDGSNTVNEHLPVLVSDSDGDVATGSLDVIIHDDVPQAVDDSNPVSANEQQLELTGNVLGNDQQGADRVPGGPVIAGTFTGTYGTLVLATDGSYTYTLNPDDPDFKGLKGGDSSVETFSYTIRDADGDSSSAVLTLNISNLNDPVTLGGVGINGDGLNVYERNLSDGSAPNAGALTQSSAFTVTAADGLQNLTVGGITVISGGVVVGVGQSVTTPLGNTLTITGYNPSSGVVSYSYTLLDNEAHPNADGSNTLQEQFSIIAEDRDGSSASSKLLVNIIDDVPQAEHDSNPIAATEQHLELSGNVLSNDQQGADRVTGGPVIAGTFAGTYGTLVLAANGAYTYTLNPDDADFKALKGGGNGVETFTYTITDADGDTSSATLTLNISNLDDPVTLGGLDASGGELTVYEKHLSDGSAPNPGALSPSGTFTVTAADGLQTLTVAGITLVSGGVAQAFPQSVTTALGNTLTITGYEPSTGVVSYSCSLLDNEAHATADGVNNLQESFTVTAQDSDGSTATGTLDVTIVDDVPRAHCDFASVTEGGQVSGNLLWNDIIGADTVSDGQYVIGVRAGSDTSTPAVGQLGVIVQGTYGYVVLDAEGNGTYQSYPNSVPPAGATDTFVYTIRDADGDLSTTTVTISVHDNSLLASEDTDVTVYEKALDLIKDGNDLAPGTVVGSQPGSTAETATGTLVGSVSGGVGALTYSLVGDAVGQYGQIQVNADGSYSYTLTSAPNSPVHQNDGPNITTESFTYQATDSLGNSTTSTIVISIVDDVPQARCDSAAVLEGCQVSGNLLWNDVVGADVLSDGKYVVGVRAGSDTATPAHGQLGVIVQGTYGYVILDAEGNGTYQSYPNSVCPAGATDTFVYTLRDADGDESTTTVTIHIQDSQLVASQDSDITVYEQALDLIGSQPGSPAETATGSLVGAVTGGYGAFSYSLVGDAVGQYGQIQVNADGSYSYTLTSAPNSPVHQNDGPNITTETFTYQATDSLGNSTTSTIVISIVDDVPQAHCDSSSVLEGGQVSGNLLWNDVVGADVLSDGKYVVGVRAGNDTSTPAHGQLGMIVQGAYGYVILDAEGNGTYQSYPDSVCPAGATDTFVYTIRDADGDESTTTVTIHVRDNQLVASQDSDITVYEHALDLIGSQPCSTAETATGTLVGAVSGGYGALTYSLVGDPVGQHGQIQVNADGSYSYTLTSAPNSAVHQNDGANITTETFTYQATDSLGNSTTSTIVISIVDDVPQAHCDASSVLEGCQVSGNLLSNDVFGADVLSDGKYVVGVRAGNDTSTPAHGQLGVIVQGTYGHVIVDAEGNGTYQSYPDSVCPAGATDTFVYTIRDADGDESTTTVTLYIQDRQMVASQRVALDSSAVVASASSMSAALLVAGLLGQVSSDANGQDLISVTSSKGDTLKLDHDRPEGNLMTEWKDAAGSYPPISDGGSSTVSHDGLYSVPLVNMPNDVDNAKAEESYKLSRVINSANSENQDYPSSYTLSDSHAGAVGSTDHAGSTLGGTSAEDVLLAGAGNDTLDGGDGIDTASYASASAAVTVDLSVTGQQATGGGGLDTLVSIENLIGSDFDDRLTGNGADNQLDGGHGNDVLAGGGGSDTFVWHNGDRGHDTVSDFTPGSDRLDLSQLLQGENASAGSLDDYLHFKVAASGGNVVSTIEVSSVAGAAPTQSIDLAGVDLAQHYGVTAGAGGMIASGHDTATIINGMLNDHSLKVDTV</sequence>
<comment type="caution">
    <text evidence="1">The sequence shown here is derived from an EMBL/GenBank/DDBJ whole genome shotgun (WGS) entry which is preliminary data.</text>
</comment>
<reference evidence="1" key="1">
    <citation type="submission" date="2023-07" db="EMBL/GenBank/DDBJ databases">
        <title>Sorghum-associated microbial communities from plants grown in Nebraska, USA.</title>
        <authorList>
            <person name="Schachtman D."/>
        </authorList>
    </citation>
    <scope>NUCLEOTIDE SEQUENCE</scope>
    <source>
        <strain evidence="1">BE56</strain>
    </source>
</reference>
<dbReference type="EMBL" id="JAVDTH010000014">
    <property type="protein sequence ID" value="MDR6713077.1"/>
    <property type="molecule type" value="Genomic_DNA"/>
</dbReference>
<keyword evidence="2" id="KW-1185">Reference proteome</keyword>
<gene>
    <name evidence="1" type="ORF">J2W83_002680</name>
</gene>
<organism evidence="1 2">
    <name type="scientific">Pseudomonas hunanensis</name>
    <dbReference type="NCBI Taxonomy" id="1247546"/>
    <lineage>
        <taxon>Bacteria</taxon>
        <taxon>Pseudomonadati</taxon>
        <taxon>Pseudomonadota</taxon>
        <taxon>Gammaproteobacteria</taxon>
        <taxon>Pseudomonadales</taxon>
        <taxon>Pseudomonadaceae</taxon>
        <taxon>Pseudomonas</taxon>
    </lineage>
</organism>
<evidence type="ECO:0000313" key="2">
    <source>
        <dbReference type="Proteomes" id="UP001259587"/>
    </source>
</evidence>
<protein>
    <submittedName>
        <fullName evidence="1">VCBS repeat-containing protein</fullName>
    </submittedName>
</protein>
<proteinExistence type="predicted"/>